<protein>
    <submittedName>
        <fullName evidence="9">BURP domain-containing protein 16</fullName>
    </submittedName>
</protein>
<feature type="signal peptide" evidence="7">
    <location>
        <begin position="1"/>
        <end position="25"/>
    </location>
</feature>
<organism evidence="9">
    <name type="scientific">Sesamum radiatum</name>
    <name type="common">Black benniseed</name>
    <dbReference type="NCBI Taxonomy" id="300843"/>
    <lineage>
        <taxon>Eukaryota</taxon>
        <taxon>Viridiplantae</taxon>
        <taxon>Streptophyta</taxon>
        <taxon>Embryophyta</taxon>
        <taxon>Tracheophyta</taxon>
        <taxon>Spermatophyta</taxon>
        <taxon>Magnoliopsida</taxon>
        <taxon>eudicotyledons</taxon>
        <taxon>Gunneridae</taxon>
        <taxon>Pentapetalae</taxon>
        <taxon>asterids</taxon>
        <taxon>lamiids</taxon>
        <taxon>Lamiales</taxon>
        <taxon>Pedaliaceae</taxon>
        <taxon>Sesamum</taxon>
    </lineage>
</organism>
<dbReference type="PANTHER" id="PTHR31458:SF16">
    <property type="entry name" value="BURP DOMAIN-CONTAINING PROTEIN"/>
    <property type="match status" value="1"/>
</dbReference>
<reference evidence="9" key="2">
    <citation type="journal article" date="2024" name="Plant">
        <title>Genomic evolution and insights into agronomic trait innovations of Sesamum species.</title>
        <authorList>
            <person name="Miao H."/>
            <person name="Wang L."/>
            <person name="Qu L."/>
            <person name="Liu H."/>
            <person name="Sun Y."/>
            <person name="Le M."/>
            <person name="Wang Q."/>
            <person name="Wei S."/>
            <person name="Zheng Y."/>
            <person name="Lin W."/>
            <person name="Duan Y."/>
            <person name="Cao H."/>
            <person name="Xiong S."/>
            <person name="Wang X."/>
            <person name="Wei L."/>
            <person name="Li C."/>
            <person name="Ma Q."/>
            <person name="Ju M."/>
            <person name="Zhao R."/>
            <person name="Li G."/>
            <person name="Mu C."/>
            <person name="Tian Q."/>
            <person name="Mei H."/>
            <person name="Zhang T."/>
            <person name="Gao T."/>
            <person name="Zhang H."/>
        </authorList>
    </citation>
    <scope>NUCLEOTIDE SEQUENCE</scope>
    <source>
        <strain evidence="9">G02</strain>
    </source>
</reference>
<dbReference type="AlphaFoldDB" id="A0AAW2SK47"/>
<dbReference type="InterPro" id="IPR051897">
    <property type="entry name" value="PG-associated_BURP"/>
</dbReference>
<proteinExistence type="predicted"/>
<accession>A0AAW2SK47</accession>
<keyword evidence="3" id="KW-0134">Cell wall</keyword>
<keyword evidence="4" id="KW-0052">Apoplast</keyword>
<evidence type="ECO:0000256" key="6">
    <source>
        <dbReference type="ARBA" id="ARBA00023180"/>
    </source>
</evidence>
<gene>
    <name evidence="9" type="ORF">Sradi_2470300</name>
</gene>
<evidence type="ECO:0000259" key="8">
    <source>
        <dbReference type="PROSITE" id="PS51277"/>
    </source>
</evidence>
<dbReference type="InterPro" id="IPR004873">
    <property type="entry name" value="BURP_dom"/>
</dbReference>
<dbReference type="GO" id="GO:0048046">
    <property type="term" value="C:apoplast"/>
    <property type="evidence" value="ECO:0007669"/>
    <property type="project" value="UniProtKB-SubCell"/>
</dbReference>
<sequence length="342" mass="37366">MANSHSFTLLFTLFSYLSSFHFSSASSSPAIASDQLRFWSQNVNNKMPEPILKKLSPLSKNDYEYYSNVVLPRNGKFSADSHFCSLAKLFCTSAAAAGKSVKKNTYTKENTYSNSASLDQVKGSEDPFSFFRVSTLKSGNLVHLPNLEETLPDRTFLPPQIVSSIPLTYEGITEAFPESGVSPTKETIQTTLAYCNAAALEGETKSCPKSLEEMVGFAEEALGGTTLLALTSKNTRGSDSEMVIGKMKQYRATKIVACHEAFLPFAAYFCHSLSSSRLYAVEVVDPKAGAAVNTMLAICHMDTSAWPKDHVAFEILKFGPGEGEACHWFTQLDLAWIGNESG</sequence>
<keyword evidence="5 7" id="KW-0732">Signal</keyword>
<dbReference type="PANTHER" id="PTHR31458">
    <property type="entry name" value="POLYGALACTURONASE 1 BETA-LIKE PROTEIN 2"/>
    <property type="match status" value="1"/>
</dbReference>
<evidence type="ECO:0000256" key="2">
    <source>
        <dbReference type="ARBA" id="ARBA00004271"/>
    </source>
</evidence>
<reference evidence="9" key="1">
    <citation type="submission" date="2020-06" db="EMBL/GenBank/DDBJ databases">
        <authorList>
            <person name="Li T."/>
            <person name="Hu X."/>
            <person name="Zhang T."/>
            <person name="Song X."/>
            <person name="Zhang H."/>
            <person name="Dai N."/>
            <person name="Sheng W."/>
            <person name="Hou X."/>
            <person name="Wei L."/>
        </authorList>
    </citation>
    <scope>NUCLEOTIDE SEQUENCE</scope>
    <source>
        <strain evidence="9">G02</strain>
        <tissue evidence="9">Leaf</tissue>
    </source>
</reference>
<comment type="subcellular location">
    <subcellularLocation>
        <location evidence="1">Secreted</location>
        <location evidence="1">Cell wall</location>
    </subcellularLocation>
    <subcellularLocation>
        <location evidence="2">Secreted</location>
        <location evidence="2">Extracellular space</location>
        <location evidence="2">Apoplast</location>
    </subcellularLocation>
</comment>
<feature type="chain" id="PRO_5043766652" evidence="7">
    <location>
        <begin position="26"/>
        <end position="342"/>
    </location>
</feature>
<keyword evidence="3" id="KW-0964">Secreted</keyword>
<comment type="caution">
    <text evidence="9">The sequence shown here is derived from an EMBL/GenBank/DDBJ whole genome shotgun (WGS) entry which is preliminary data.</text>
</comment>
<evidence type="ECO:0000256" key="4">
    <source>
        <dbReference type="ARBA" id="ARBA00022523"/>
    </source>
</evidence>
<keyword evidence="6" id="KW-0325">Glycoprotein</keyword>
<dbReference type="SMART" id="SM01045">
    <property type="entry name" value="BURP"/>
    <property type="match status" value="1"/>
</dbReference>
<dbReference type="Pfam" id="PF03181">
    <property type="entry name" value="BURP"/>
    <property type="match status" value="1"/>
</dbReference>
<evidence type="ECO:0000256" key="5">
    <source>
        <dbReference type="ARBA" id="ARBA00022729"/>
    </source>
</evidence>
<evidence type="ECO:0000256" key="7">
    <source>
        <dbReference type="SAM" id="SignalP"/>
    </source>
</evidence>
<evidence type="ECO:0000256" key="3">
    <source>
        <dbReference type="ARBA" id="ARBA00022512"/>
    </source>
</evidence>
<evidence type="ECO:0000313" key="9">
    <source>
        <dbReference type="EMBL" id="KAL0392475.1"/>
    </source>
</evidence>
<dbReference type="PROSITE" id="PS51277">
    <property type="entry name" value="BURP"/>
    <property type="match status" value="1"/>
</dbReference>
<name>A0AAW2SK47_SESRA</name>
<feature type="domain" description="BURP" evidence="8">
    <location>
        <begin position="130"/>
        <end position="339"/>
    </location>
</feature>
<dbReference type="EMBL" id="JACGWJ010000010">
    <property type="protein sequence ID" value="KAL0392475.1"/>
    <property type="molecule type" value="Genomic_DNA"/>
</dbReference>
<evidence type="ECO:0000256" key="1">
    <source>
        <dbReference type="ARBA" id="ARBA00004191"/>
    </source>
</evidence>